<dbReference type="PRINTS" id="PR02043">
    <property type="entry name" value="CANCERSCCP1"/>
</dbReference>
<dbReference type="GO" id="GO:0048487">
    <property type="term" value="F:beta-tubulin binding"/>
    <property type="evidence" value="ECO:0007669"/>
    <property type="project" value="TreeGrafter"/>
</dbReference>
<sequence>MAKRSGSYKKYLEDGTERIPKRTRNRWKLAKRRKEAVPNEENNEDDDSLQNVPWVFIQNTYANFPFQSWELKPQGQDTAVFTINGACINISIIVQGHKCMLQTQGEKCLSHFVGKWMSSTELQRAMQDTGINIFVNEFTENYITTYGKDPLSEHSAYEQMALFSSTCAFSWSRWNAQCGPEHLVMQVCEHLSSGPVPKDHWCLYLLGAQRSQKLRISESSETFSSDHYPGTEFHSTFIHMLQDHMSAEGITQTRATHYLFVDTVQSLLCATRPLIYA</sequence>
<evidence type="ECO:0000313" key="2">
    <source>
        <dbReference type="EMBL" id="CAL1568679.1"/>
    </source>
</evidence>
<dbReference type="EMBL" id="OZ035823">
    <property type="protein sequence ID" value="CAL1568679.1"/>
    <property type="molecule type" value="Genomic_DNA"/>
</dbReference>
<evidence type="ECO:0000313" key="3">
    <source>
        <dbReference type="Proteomes" id="UP001497482"/>
    </source>
</evidence>
<proteinExistence type="predicted"/>
<reference evidence="2 3" key="1">
    <citation type="submission" date="2024-04" db="EMBL/GenBank/DDBJ databases">
        <authorList>
            <person name="Waldvogel A.-M."/>
            <person name="Schoenle A."/>
        </authorList>
    </citation>
    <scope>NUCLEOTIDE SEQUENCE [LARGE SCALE GENOMIC DNA]</scope>
</reference>
<dbReference type="InterPro" id="IPR023247">
    <property type="entry name" value="IC97/Dnai7-like"/>
</dbReference>
<protein>
    <submittedName>
        <fullName evidence="2">Uncharacterized protein</fullName>
    </submittedName>
</protein>
<dbReference type="Proteomes" id="UP001497482">
    <property type="component" value="Chromosome 1"/>
</dbReference>
<keyword evidence="3" id="KW-1185">Reference proteome</keyword>
<name>A0AAV2ITU2_KNICA</name>
<organism evidence="2 3">
    <name type="scientific">Knipowitschia caucasica</name>
    <name type="common">Caucasian dwarf goby</name>
    <name type="synonym">Pomatoschistus caucasicus</name>
    <dbReference type="NCBI Taxonomy" id="637954"/>
    <lineage>
        <taxon>Eukaryota</taxon>
        <taxon>Metazoa</taxon>
        <taxon>Chordata</taxon>
        <taxon>Craniata</taxon>
        <taxon>Vertebrata</taxon>
        <taxon>Euteleostomi</taxon>
        <taxon>Actinopterygii</taxon>
        <taxon>Neopterygii</taxon>
        <taxon>Teleostei</taxon>
        <taxon>Neoteleostei</taxon>
        <taxon>Acanthomorphata</taxon>
        <taxon>Gobiaria</taxon>
        <taxon>Gobiiformes</taxon>
        <taxon>Gobioidei</taxon>
        <taxon>Gobiidae</taxon>
        <taxon>Gobiinae</taxon>
        <taxon>Knipowitschia</taxon>
    </lineage>
</organism>
<dbReference type="PANTHER" id="PTHR20929:SF11">
    <property type="entry name" value="DYNEIN AXONEMAL INTERMEDIATE CHAIN 7"/>
    <property type="match status" value="1"/>
</dbReference>
<dbReference type="GO" id="GO:0005930">
    <property type="term" value="C:axoneme"/>
    <property type="evidence" value="ECO:0007669"/>
    <property type="project" value="TreeGrafter"/>
</dbReference>
<evidence type="ECO:0000256" key="1">
    <source>
        <dbReference type="SAM" id="MobiDB-lite"/>
    </source>
</evidence>
<dbReference type="GO" id="GO:0008017">
    <property type="term" value="F:microtubule binding"/>
    <property type="evidence" value="ECO:0007669"/>
    <property type="project" value="TreeGrafter"/>
</dbReference>
<dbReference type="PANTHER" id="PTHR20929">
    <property type="entry name" value="LUNG ADENOMA SUSCEPTIBILITY 1-RELATED"/>
    <property type="match status" value="1"/>
</dbReference>
<dbReference type="AlphaFoldDB" id="A0AAV2ITU2"/>
<feature type="compositionally biased region" description="Basic residues" evidence="1">
    <location>
        <begin position="22"/>
        <end position="34"/>
    </location>
</feature>
<accession>A0AAV2ITU2</accession>
<feature type="region of interest" description="Disordered" evidence="1">
    <location>
        <begin position="22"/>
        <end position="47"/>
    </location>
</feature>
<gene>
    <name evidence="2" type="ORF">KC01_LOCUS1254</name>
</gene>